<sequence length="197" mass="22267">MEAVDGLFIRPSSLKLALPSLNTDSVSRGNFDRRLNCPYLTSILPSTTVQLRSDTRLHYQPCLPLRRHFIYGKNKTASPDMAIEVYASLPLLTLRQRTVDLNPDVLPTRGKLKEDVLVFDVKTILRVFLSSPINRNLLYRGMAIYTDGKITEPWQARWWGESIRTTSGHCIRDSTGEPIWPSDFVTWSATDAGSADI</sequence>
<keyword evidence="2" id="KW-1185">Reference proteome</keyword>
<name>A0A2T4A3Z4_TRIHA</name>
<evidence type="ECO:0000313" key="1">
    <source>
        <dbReference type="EMBL" id="PTB51792.1"/>
    </source>
</evidence>
<dbReference type="RefSeq" id="XP_024771469.1">
    <property type="nucleotide sequence ID" value="XM_024913617.1"/>
</dbReference>
<dbReference type="AlphaFoldDB" id="A0A2T4A3Z4"/>
<protein>
    <submittedName>
        <fullName evidence="1">Uncharacterized protein</fullName>
    </submittedName>
</protein>
<organism evidence="1 2">
    <name type="scientific">Trichoderma harzianum CBS 226.95</name>
    <dbReference type="NCBI Taxonomy" id="983964"/>
    <lineage>
        <taxon>Eukaryota</taxon>
        <taxon>Fungi</taxon>
        <taxon>Dikarya</taxon>
        <taxon>Ascomycota</taxon>
        <taxon>Pezizomycotina</taxon>
        <taxon>Sordariomycetes</taxon>
        <taxon>Hypocreomycetidae</taxon>
        <taxon>Hypocreales</taxon>
        <taxon>Hypocreaceae</taxon>
        <taxon>Trichoderma</taxon>
    </lineage>
</organism>
<evidence type="ECO:0000313" key="2">
    <source>
        <dbReference type="Proteomes" id="UP000241690"/>
    </source>
</evidence>
<gene>
    <name evidence="1" type="ORF">M431DRAFT_227022</name>
</gene>
<proteinExistence type="predicted"/>
<reference evidence="1 2" key="1">
    <citation type="submission" date="2016-07" db="EMBL/GenBank/DDBJ databases">
        <title>Multiple horizontal gene transfer events from other fungi enriched the ability of initially mycotrophic Trichoderma (Ascomycota) to feed on dead plant biomass.</title>
        <authorList>
            <consortium name="DOE Joint Genome Institute"/>
            <person name="Aerts A."/>
            <person name="Atanasova L."/>
            <person name="Chenthamara K."/>
            <person name="Zhang J."/>
            <person name="Grujic M."/>
            <person name="Henrissat B."/>
            <person name="Kuo A."/>
            <person name="Salamov A."/>
            <person name="Lipzen A."/>
            <person name="Labutti K."/>
            <person name="Barry K."/>
            <person name="Miao Y."/>
            <person name="Rahimi M.J."/>
            <person name="Shen Q."/>
            <person name="Grigoriev I.V."/>
            <person name="Kubicek C.P."/>
            <person name="Druzhinina I.S."/>
        </authorList>
    </citation>
    <scope>NUCLEOTIDE SEQUENCE [LARGE SCALE GENOMIC DNA]</scope>
    <source>
        <strain evidence="1 2">CBS 226.95</strain>
    </source>
</reference>
<accession>A0A2T4A3Z4</accession>
<dbReference type="EMBL" id="KZ679685">
    <property type="protein sequence ID" value="PTB51792.1"/>
    <property type="molecule type" value="Genomic_DNA"/>
</dbReference>
<dbReference type="GeneID" id="36622179"/>
<dbReference type="Proteomes" id="UP000241690">
    <property type="component" value="Unassembled WGS sequence"/>
</dbReference>